<dbReference type="Proteomes" id="UP000067626">
    <property type="component" value="Chromosome"/>
</dbReference>
<evidence type="ECO:0000313" key="3">
    <source>
        <dbReference type="EMBL" id="AKT42541.1"/>
    </source>
</evidence>
<dbReference type="PROSITE" id="PS51257">
    <property type="entry name" value="PROKAR_LIPOPROTEIN"/>
    <property type="match status" value="1"/>
</dbReference>
<feature type="chain" id="PRO_5005459731" description="Lipoprotein" evidence="2">
    <location>
        <begin position="30"/>
        <end position="176"/>
    </location>
</feature>
<evidence type="ECO:0000256" key="1">
    <source>
        <dbReference type="SAM" id="MobiDB-lite"/>
    </source>
</evidence>
<keyword evidence="4" id="KW-1185">Reference proteome</keyword>
<dbReference type="RefSeq" id="WP_050434152.1">
    <property type="nucleotide sequence ID" value="NZ_CP012159.1"/>
</dbReference>
<dbReference type="AlphaFoldDB" id="A0A0K1ENV6"/>
<evidence type="ECO:0000313" key="4">
    <source>
        <dbReference type="Proteomes" id="UP000067626"/>
    </source>
</evidence>
<proteinExistence type="predicted"/>
<dbReference type="KEGG" id="ccro:CMC5_067680"/>
<sequence>MPLRTPRVWFAASLLALAVSACGFSTSLAQRFSDAANEMNTASHFGRMDIAMEHVSVKARDTFLRERSAWGREIRVVDLELGGLNVISKEEAEARINISWMRANDPIIRTSEILQRWTEEKGRWFLVKEEIASGDEGLLKKDEGGASKGGPAAQKTEAKPAAPTHLRRERLVIREE</sequence>
<accession>A0A0K1ENV6</accession>
<reference evidence="3 4" key="1">
    <citation type="submission" date="2015-07" db="EMBL/GenBank/DDBJ databases">
        <title>Genome analysis of myxobacterium Chondromyces crocatus Cm c5 reveals a high potential for natural compound synthesis and the genetic basis for the loss of fruiting body formation.</title>
        <authorList>
            <person name="Zaburannyi N."/>
            <person name="Bunk B."/>
            <person name="Maier J."/>
            <person name="Overmann J."/>
            <person name="Mueller R."/>
        </authorList>
    </citation>
    <scope>NUCLEOTIDE SEQUENCE [LARGE SCALE GENOMIC DNA]</scope>
    <source>
        <strain evidence="3 4">Cm c5</strain>
    </source>
</reference>
<dbReference type="OrthoDB" id="5511445at2"/>
<evidence type="ECO:0008006" key="5">
    <source>
        <dbReference type="Google" id="ProtNLM"/>
    </source>
</evidence>
<protein>
    <recommendedName>
        <fullName evidence="5">Lipoprotein</fullName>
    </recommendedName>
</protein>
<organism evidence="3 4">
    <name type="scientific">Chondromyces crocatus</name>
    <dbReference type="NCBI Taxonomy" id="52"/>
    <lineage>
        <taxon>Bacteria</taxon>
        <taxon>Pseudomonadati</taxon>
        <taxon>Myxococcota</taxon>
        <taxon>Polyangia</taxon>
        <taxon>Polyangiales</taxon>
        <taxon>Polyangiaceae</taxon>
        <taxon>Chondromyces</taxon>
    </lineage>
</organism>
<feature type="region of interest" description="Disordered" evidence="1">
    <location>
        <begin position="137"/>
        <end position="176"/>
    </location>
</feature>
<feature type="signal peptide" evidence="2">
    <location>
        <begin position="1"/>
        <end position="29"/>
    </location>
</feature>
<name>A0A0K1ENV6_CHOCO</name>
<evidence type="ECO:0000256" key="2">
    <source>
        <dbReference type="SAM" id="SignalP"/>
    </source>
</evidence>
<gene>
    <name evidence="3" type="ORF">CMC5_067680</name>
</gene>
<keyword evidence="2" id="KW-0732">Signal</keyword>
<dbReference type="EMBL" id="CP012159">
    <property type="protein sequence ID" value="AKT42541.1"/>
    <property type="molecule type" value="Genomic_DNA"/>
</dbReference>